<dbReference type="AlphaFoldDB" id="A0A2U1LHD5"/>
<keyword evidence="2 4" id="KW-0328">Glycosyltransferase</keyword>
<keyword evidence="7" id="KW-1185">Reference proteome</keyword>
<dbReference type="EMBL" id="PKPP01009369">
    <property type="protein sequence ID" value="PWA48420.1"/>
    <property type="molecule type" value="Genomic_DNA"/>
</dbReference>
<gene>
    <name evidence="6" type="ORF">CTI12_AA490820</name>
</gene>
<evidence type="ECO:0000313" key="7">
    <source>
        <dbReference type="Proteomes" id="UP000245207"/>
    </source>
</evidence>
<dbReference type="SUPFAM" id="SSF53756">
    <property type="entry name" value="UDP-Glycosyltransferase/glycogen phosphorylase"/>
    <property type="match status" value="1"/>
</dbReference>
<sequence>MDQVMLLPYLTRGHIIPLLHLCDKLSTRSRQKKLTTVYTIVISEKFLEFVSAWRGDNVRFVTIPNPNPAPPFDPNHLDYVPFYQSLETTFERLLDSTDLPVKFIIVDVMMLSGFDPAYNRKIPVAAYWPMTASMFILLYHARLMEERRANYQNYASGRVSTGNRPNTITRSLMPSLRKLRTSTSDTQSDHNFRTGKVDYIPGLSPISLADLPWPPHHIFHNVVKLLHVCLSKSNCLLLTTLYELETDAINEILAVLPIPVYLVGLNIPDLPLQPNLPSNEPSCEYLSWLNSKPQKSVLYVSLGYLPEVSGAQIAEMLAGLKLSGVNFLWATPGVHLKGDFGSNGLAVEWCDQWKVLSHSSVGGFLSHCGWNSTKQSLLLGVPMLTFPIAGDQLLNRKLIIEDWKNGRNLKNGSFVRKEAIAVVVRRFMNLESELMINAKHLEGICLESVEEGRRADKEIDCFIRESEKNWVQDFI</sequence>
<dbReference type="PANTHER" id="PTHR11926">
    <property type="entry name" value="GLUCOSYL/GLUCURONOSYL TRANSFERASES"/>
    <property type="match status" value="1"/>
</dbReference>
<dbReference type="OrthoDB" id="5835829at2759"/>
<protein>
    <recommendedName>
        <fullName evidence="5">Glycosyltransferase</fullName>
        <ecNumber evidence="5">2.4.1.-</ecNumber>
    </recommendedName>
</protein>
<evidence type="ECO:0000313" key="6">
    <source>
        <dbReference type="EMBL" id="PWA48420.1"/>
    </source>
</evidence>
<dbReference type="EC" id="2.4.1.-" evidence="5"/>
<dbReference type="GO" id="GO:0080043">
    <property type="term" value="F:quercetin 3-O-glucosyltransferase activity"/>
    <property type="evidence" value="ECO:0007669"/>
    <property type="project" value="TreeGrafter"/>
</dbReference>
<dbReference type="Pfam" id="PF00201">
    <property type="entry name" value="UDPGT"/>
    <property type="match status" value="1"/>
</dbReference>
<organism evidence="6 7">
    <name type="scientific">Artemisia annua</name>
    <name type="common">Sweet wormwood</name>
    <dbReference type="NCBI Taxonomy" id="35608"/>
    <lineage>
        <taxon>Eukaryota</taxon>
        <taxon>Viridiplantae</taxon>
        <taxon>Streptophyta</taxon>
        <taxon>Embryophyta</taxon>
        <taxon>Tracheophyta</taxon>
        <taxon>Spermatophyta</taxon>
        <taxon>Magnoliopsida</taxon>
        <taxon>eudicotyledons</taxon>
        <taxon>Gunneridae</taxon>
        <taxon>Pentapetalae</taxon>
        <taxon>asterids</taxon>
        <taxon>campanulids</taxon>
        <taxon>Asterales</taxon>
        <taxon>Asteraceae</taxon>
        <taxon>Asteroideae</taxon>
        <taxon>Anthemideae</taxon>
        <taxon>Artemisiinae</taxon>
        <taxon>Artemisia</taxon>
    </lineage>
</organism>
<evidence type="ECO:0000256" key="3">
    <source>
        <dbReference type="ARBA" id="ARBA00022679"/>
    </source>
</evidence>
<reference evidence="6 7" key="1">
    <citation type="journal article" date="2018" name="Mol. Plant">
        <title>The genome of Artemisia annua provides insight into the evolution of Asteraceae family and artemisinin biosynthesis.</title>
        <authorList>
            <person name="Shen Q."/>
            <person name="Zhang L."/>
            <person name="Liao Z."/>
            <person name="Wang S."/>
            <person name="Yan T."/>
            <person name="Shi P."/>
            <person name="Liu M."/>
            <person name="Fu X."/>
            <person name="Pan Q."/>
            <person name="Wang Y."/>
            <person name="Lv Z."/>
            <person name="Lu X."/>
            <person name="Zhang F."/>
            <person name="Jiang W."/>
            <person name="Ma Y."/>
            <person name="Chen M."/>
            <person name="Hao X."/>
            <person name="Li L."/>
            <person name="Tang Y."/>
            <person name="Lv G."/>
            <person name="Zhou Y."/>
            <person name="Sun X."/>
            <person name="Brodelius P.E."/>
            <person name="Rose J.K.C."/>
            <person name="Tang K."/>
        </authorList>
    </citation>
    <scope>NUCLEOTIDE SEQUENCE [LARGE SCALE GENOMIC DNA]</scope>
    <source>
        <strain evidence="7">cv. Huhao1</strain>
        <tissue evidence="6">Leaf</tissue>
    </source>
</reference>
<evidence type="ECO:0000256" key="4">
    <source>
        <dbReference type="RuleBase" id="RU003718"/>
    </source>
</evidence>
<comment type="caution">
    <text evidence="6">The sequence shown here is derived from an EMBL/GenBank/DDBJ whole genome shotgun (WGS) entry which is preliminary data.</text>
</comment>
<dbReference type="GO" id="GO:0080044">
    <property type="term" value="F:quercetin 7-O-glucosyltransferase activity"/>
    <property type="evidence" value="ECO:0007669"/>
    <property type="project" value="TreeGrafter"/>
</dbReference>
<evidence type="ECO:0000256" key="5">
    <source>
        <dbReference type="RuleBase" id="RU362057"/>
    </source>
</evidence>
<dbReference type="Gene3D" id="3.40.50.2000">
    <property type="entry name" value="Glycogen Phosphorylase B"/>
    <property type="match status" value="2"/>
</dbReference>
<dbReference type="InterPro" id="IPR002213">
    <property type="entry name" value="UDP_glucos_trans"/>
</dbReference>
<dbReference type="InterPro" id="IPR035595">
    <property type="entry name" value="UDP_glycos_trans_CS"/>
</dbReference>
<evidence type="ECO:0000256" key="1">
    <source>
        <dbReference type="ARBA" id="ARBA00009995"/>
    </source>
</evidence>
<dbReference type="CDD" id="cd03784">
    <property type="entry name" value="GT1_Gtf-like"/>
    <property type="match status" value="1"/>
</dbReference>
<dbReference type="PROSITE" id="PS00375">
    <property type="entry name" value="UDPGT"/>
    <property type="match status" value="1"/>
</dbReference>
<keyword evidence="3 4" id="KW-0808">Transferase</keyword>
<accession>A0A2U1LHD5</accession>
<proteinExistence type="inferred from homology"/>
<comment type="similarity">
    <text evidence="1 4">Belongs to the UDP-glycosyltransferase family.</text>
</comment>
<dbReference type="PANTHER" id="PTHR11926:SF1494">
    <property type="entry name" value="FLAVONOL 3-O-GLUCOSYLTRANSFERASE UGT76E12-RELATED"/>
    <property type="match status" value="1"/>
</dbReference>
<evidence type="ECO:0000256" key="2">
    <source>
        <dbReference type="ARBA" id="ARBA00022676"/>
    </source>
</evidence>
<name>A0A2U1LHD5_ARTAN</name>
<dbReference type="Proteomes" id="UP000245207">
    <property type="component" value="Unassembled WGS sequence"/>
</dbReference>